<organism evidence="1 2">
    <name type="scientific">Halobacillus shinanisalinarum</name>
    <dbReference type="NCBI Taxonomy" id="2932258"/>
    <lineage>
        <taxon>Bacteria</taxon>
        <taxon>Bacillati</taxon>
        <taxon>Bacillota</taxon>
        <taxon>Bacilli</taxon>
        <taxon>Bacillales</taxon>
        <taxon>Bacillaceae</taxon>
        <taxon>Halobacillus</taxon>
    </lineage>
</organism>
<evidence type="ECO:0000313" key="2">
    <source>
        <dbReference type="Proteomes" id="UP000831880"/>
    </source>
</evidence>
<protein>
    <submittedName>
        <fullName evidence="1">Uncharacterized protein</fullName>
    </submittedName>
</protein>
<dbReference type="Proteomes" id="UP000831880">
    <property type="component" value="Chromosome"/>
</dbReference>
<gene>
    <name evidence="1" type="ORF">MUO14_23995</name>
</gene>
<dbReference type="EMBL" id="CP095074">
    <property type="protein sequence ID" value="UOQ93394.1"/>
    <property type="molecule type" value="Genomic_DNA"/>
</dbReference>
<dbReference type="RefSeq" id="WP_244752994.1">
    <property type="nucleotide sequence ID" value="NZ_CP095074.1"/>
</dbReference>
<evidence type="ECO:0000313" key="1">
    <source>
        <dbReference type="EMBL" id="UOQ93394.1"/>
    </source>
</evidence>
<proteinExistence type="predicted"/>
<keyword evidence="2" id="KW-1185">Reference proteome</keyword>
<sequence>MREIKRRINVLLDEQEAKGIETYGQSLEDCPENDYDWNRMTMEELIDALQYQVKENIRLQNSIKIIKTKKGVPTVIHVDGKRFVYDPNTKDVKA</sequence>
<accession>A0ABY4GZ68</accession>
<name>A0ABY4GZ68_9BACI</name>
<reference evidence="1 2" key="1">
    <citation type="submission" date="2022-04" db="EMBL/GenBank/DDBJ databases">
        <title>Halobacillus sp. isolated from saltern.</title>
        <authorList>
            <person name="Won M."/>
            <person name="Lee C.-M."/>
            <person name="Woen H.-Y."/>
            <person name="Kwon S.-W."/>
        </authorList>
    </citation>
    <scope>NUCLEOTIDE SEQUENCE [LARGE SCALE GENOMIC DNA]</scope>
    <source>
        <strain evidence="1 2">SSTM10-2</strain>
    </source>
</reference>